<evidence type="ECO:0000256" key="3">
    <source>
        <dbReference type="SAM" id="SignalP"/>
    </source>
</evidence>
<accession>A0A5C3ETZ1</accession>
<gene>
    <name evidence="4" type="ORF">PSFLO_00606</name>
</gene>
<reference evidence="4 5" key="1">
    <citation type="submission" date="2018-03" db="EMBL/GenBank/DDBJ databases">
        <authorList>
            <person name="Guldener U."/>
        </authorList>
    </citation>
    <scope>NUCLEOTIDE SEQUENCE [LARGE SCALE GENOMIC DNA]</scope>
    <source>
        <strain evidence="4 5">DAOM196992</strain>
    </source>
</reference>
<dbReference type="EMBL" id="OOIP01000001">
    <property type="protein sequence ID" value="SPO35135.1"/>
    <property type="molecule type" value="Genomic_DNA"/>
</dbReference>
<feature type="signal peptide" evidence="3">
    <location>
        <begin position="1"/>
        <end position="26"/>
    </location>
</feature>
<proteinExistence type="predicted"/>
<feature type="compositionally biased region" description="Gly residues" evidence="1">
    <location>
        <begin position="246"/>
        <end position="257"/>
    </location>
</feature>
<evidence type="ECO:0000313" key="4">
    <source>
        <dbReference type="EMBL" id="SPO35135.1"/>
    </source>
</evidence>
<keyword evidence="2" id="KW-0812">Transmembrane</keyword>
<keyword evidence="3" id="KW-0732">Signal</keyword>
<protein>
    <submittedName>
        <fullName evidence="4">Uncharacterized protein</fullName>
    </submittedName>
</protein>
<evidence type="ECO:0000256" key="1">
    <source>
        <dbReference type="SAM" id="MobiDB-lite"/>
    </source>
</evidence>
<sequence>MRFSTSATLAAAGLVVASTSFLPAMATPALVARQATDGFYAPTANGGSLLTGNTYSGAGEPLNIIISSASDPSVLTKSGFEEYAGSFDFSPGDCLSISLGGAQTANLGDGNGALNQTNIMRYNFGQGDEGTCGQSFNGGNHFRYWIQNGSAANSGAIFIAASVEASAKENHMIVDNGYDLGRDWFVGNASVSNGTRSPGGFEYKTTVEDNTSLLAGIQSSQINHGIGVDGTVKVLTVKVTKTGTVGGGSGSGKGGSGSSSTSTPEQSAALPTVATSAVHAVVIGALALFLGVCLILV</sequence>
<keyword evidence="2" id="KW-0472">Membrane</keyword>
<feature type="chain" id="PRO_5022880606" evidence="3">
    <location>
        <begin position="27"/>
        <end position="297"/>
    </location>
</feature>
<dbReference type="Proteomes" id="UP000323386">
    <property type="component" value="Unassembled WGS sequence"/>
</dbReference>
<keyword evidence="5" id="KW-1185">Reference proteome</keyword>
<evidence type="ECO:0000256" key="2">
    <source>
        <dbReference type="SAM" id="Phobius"/>
    </source>
</evidence>
<feature type="region of interest" description="Disordered" evidence="1">
    <location>
        <begin position="246"/>
        <end position="266"/>
    </location>
</feature>
<organism evidence="4 5">
    <name type="scientific">Pseudozyma flocculosa</name>
    <dbReference type="NCBI Taxonomy" id="84751"/>
    <lineage>
        <taxon>Eukaryota</taxon>
        <taxon>Fungi</taxon>
        <taxon>Dikarya</taxon>
        <taxon>Basidiomycota</taxon>
        <taxon>Ustilaginomycotina</taxon>
        <taxon>Ustilaginomycetes</taxon>
        <taxon>Ustilaginales</taxon>
        <taxon>Ustilaginaceae</taxon>
        <taxon>Pseudozyma</taxon>
    </lineage>
</organism>
<keyword evidence="2" id="KW-1133">Transmembrane helix</keyword>
<feature type="transmembrane region" description="Helical" evidence="2">
    <location>
        <begin position="277"/>
        <end position="296"/>
    </location>
</feature>
<dbReference type="AlphaFoldDB" id="A0A5C3ETZ1"/>
<evidence type="ECO:0000313" key="5">
    <source>
        <dbReference type="Proteomes" id="UP000323386"/>
    </source>
</evidence>
<name>A0A5C3ETZ1_9BASI</name>
<dbReference type="OrthoDB" id="2310204at2759"/>